<dbReference type="InterPro" id="IPR011990">
    <property type="entry name" value="TPR-like_helical_dom_sf"/>
</dbReference>
<reference evidence="1" key="1">
    <citation type="submission" date="2025-08" db="UniProtKB">
        <authorList>
            <consortium name="Ensembl"/>
        </authorList>
    </citation>
    <scope>IDENTIFICATION</scope>
</reference>
<dbReference type="Pfam" id="PF13174">
    <property type="entry name" value="TPR_6"/>
    <property type="match status" value="1"/>
</dbReference>
<dbReference type="Proteomes" id="UP000472274">
    <property type="component" value="Unplaced"/>
</dbReference>
<dbReference type="Gene3D" id="1.25.40.10">
    <property type="entry name" value="Tetratricopeptide repeat domain"/>
    <property type="match status" value="6"/>
</dbReference>
<reference evidence="1" key="2">
    <citation type="submission" date="2025-09" db="UniProtKB">
        <authorList>
            <consortium name="Ensembl"/>
        </authorList>
    </citation>
    <scope>IDENTIFICATION</scope>
</reference>
<name>A0A674KB91_9SAUR</name>
<dbReference type="GeneTree" id="ENSGT00390000003047"/>
<keyword evidence="2" id="KW-1185">Reference proteome</keyword>
<gene>
    <name evidence="1" type="primary">TTC34</name>
</gene>
<proteinExistence type="predicted"/>
<dbReference type="Ensembl" id="ENSTMTT00000032401.1">
    <property type="protein sequence ID" value="ENSTMTP00000031271.1"/>
    <property type="gene ID" value="ENSTMTG00000022473.1"/>
</dbReference>
<sequence>MDTHEMSAQELATRLCKEGDQHLAMDELPLATAFYMAAFSCSALLAVQKVKSLGKGPWEKVIAILETWCTGRSQIPRIHCNNLAIVSLNVGIAAVFLSTLSPNNLASSVFKLEAMLRQGRYEEVVSRCNALLSTHPKHSVELLLTRALAWVLSGTQSGNGVVDYIQAFVTHRAETVAYVRSRQREHLPLVIQTFSDYLSVHQEMGPNSRALDGQLGDCYDFLVAVAPNGIQVCQAQATYFYEKHKFEECVAVYSKAMEALSAGSKLGDERALGVLLGRAAAYFSLGGRTREMMQDLIDAFKISPGQAKQHFDELFSSCDTEKITEQARAVLDVEFAAYREAVRTRPELRDDAGTELLSPVIHTLQFLIQIAPGSRRELSVRLADCQLLSRHVNSALKICSHLLESDQNTYYNSLLVLRGFCYLHANDCQQALPDFQKVIEHDSPHPNSCVKALCGRGLIRILGGSPYLTALDYITACRLRLDETILTVKSYVPWNQRGLLLKVLQEEGQKILQKKPSPKGSSAFRQKKGAGLNGFLTKEGDAFGVHQLASLLMELDPSDEASQILCADALYQLDRVEEAHRILLVALSRNPQRSPILARLALLQLKKGFLYDGTQLLKKVIQIGDTSCLLLIMDIFKDEDRKLMQTHCHSRAMTILKNKQRDTYVKEAIANLSFAIIASGGHAEESLLTRARCYGRLGQKKTAIFDFNAILKEDPRNVQALSGRGFIYLALNQQKEAVQDLTSALKEDAAVVIPEILSLKHEAQVLITQWLLDHCRIVLTELVANKDLPKEETLKDLIVIGGSLIKINSKEARCHILYTDILIAGGKYEDALLHLQESFGQAIADKSANARLVVLQLKRSNMLPAARSLSTLAEKGPGELGFLLNFLDAKQRQNLSQVAAQEGNALIKDHHYETALNYYSLAILTSNNHPRYLRQRAACLMHLKEYGQALKDVDKVIQKHESHGLRAQVEDHCSKGQILLSLADTEAAVKQYIRALQLDQSLALCSIINGPGRKFLAQTFHQIAQHYFEIPRYEEAWKTVDYGLIIDKNNNELKKLKTRIKREASGCSVH</sequence>
<dbReference type="SMART" id="SM00028">
    <property type="entry name" value="TPR"/>
    <property type="match status" value="8"/>
</dbReference>
<dbReference type="InParanoid" id="A0A674KB91"/>
<dbReference type="InterPro" id="IPR042161">
    <property type="entry name" value="TTC34"/>
</dbReference>
<dbReference type="PANTHER" id="PTHR44874">
    <property type="entry name" value="TETRATRICOPEPTIDE REPEAT PROTEIN 34"/>
    <property type="match status" value="1"/>
</dbReference>
<evidence type="ECO:0000313" key="2">
    <source>
        <dbReference type="Proteomes" id="UP000472274"/>
    </source>
</evidence>
<evidence type="ECO:0000313" key="1">
    <source>
        <dbReference type="Ensembl" id="ENSTMTP00000031271.1"/>
    </source>
</evidence>
<dbReference type="AlphaFoldDB" id="A0A674KB91"/>
<protein>
    <submittedName>
        <fullName evidence="1">Tetratricopeptide repeat domain 34</fullName>
    </submittedName>
</protein>
<dbReference type="PANTHER" id="PTHR44874:SF1">
    <property type="entry name" value="TETRATRICOPEPTIDE REPEAT PROTEIN 34"/>
    <property type="match status" value="1"/>
</dbReference>
<accession>A0A674KB91</accession>
<dbReference type="SUPFAM" id="SSF48452">
    <property type="entry name" value="TPR-like"/>
    <property type="match status" value="2"/>
</dbReference>
<organism evidence="1 2">
    <name type="scientific">Terrapene triunguis</name>
    <name type="common">Three-toed box turtle</name>
    <dbReference type="NCBI Taxonomy" id="2587831"/>
    <lineage>
        <taxon>Eukaryota</taxon>
        <taxon>Metazoa</taxon>
        <taxon>Chordata</taxon>
        <taxon>Craniata</taxon>
        <taxon>Vertebrata</taxon>
        <taxon>Euteleostomi</taxon>
        <taxon>Archelosauria</taxon>
        <taxon>Testudinata</taxon>
        <taxon>Testudines</taxon>
        <taxon>Cryptodira</taxon>
        <taxon>Durocryptodira</taxon>
        <taxon>Testudinoidea</taxon>
        <taxon>Emydidae</taxon>
        <taxon>Terrapene</taxon>
    </lineage>
</organism>
<dbReference type="InterPro" id="IPR019734">
    <property type="entry name" value="TPR_rpt"/>
</dbReference>
<dbReference type="Pfam" id="PF13181">
    <property type="entry name" value="TPR_8"/>
    <property type="match status" value="1"/>
</dbReference>